<dbReference type="Pfam" id="PF14815">
    <property type="entry name" value="NUDIX_4"/>
    <property type="match status" value="1"/>
</dbReference>
<keyword evidence="13" id="KW-0326">Glycosidase</keyword>
<dbReference type="Proteomes" id="UP000245783">
    <property type="component" value="Unassembled WGS sequence"/>
</dbReference>
<evidence type="ECO:0000259" key="15">
    <source>
        <dbReference type="SMART" id="SM00478"/>
    </source>
</evidence>
<keyword evidence="7" id="KW-0479">Metal-binding</keyword>
<name>A0A316VU55_9BASI</name>
<sequence>MPPARQAAQKARSLFAAPADSQEGSGWTSEEKDSSSFASSSSRSSVSIQSQASEMVSEDKKFERLKKRRRVDADVAHAPPRKSNRAERATMQGPCSRATELARHHTTSYHTALLLSEAALCSTKEIAPLSDGIEDDRMASAKTLGAQTRQALLDWYEGVSAARKMPWRRTFIDPTLYVGKESELRELLKRRSYEVLISEIMLQQTRVETVIPYYNRWLSKWPSLSALASASSEEVLSMWKGLGYYSRATRLQKAAQLVLSHPTYDGLLPSSMEELCKDVPGVGPYTAGAISCIVFGQPAPMMDGNAYRVYSRQIGLYADMSSKKVLNVLEREARACVEAVAKRDTNGKTLPSKSCGDWGQAIMELGATICTPLRPDCQRCPIRPTCRAYAEGSTLAAGTLRPNDETHRTVERFPHSSPAVSEETDIEDLCTLCDPIDEVAPSLGKRQGVMKASSGSAQEKVATNKLQSKLNFGRARTVSNLQQSQHVKPEGTGSNTDDQISQQALDIVRAHVQRFPKKVVKKAPREEACLVLVIRSSEGKLLIEQRAEKGLLAGLWQFPASTLQGEAKDKIESGEMHKRTTPDKKQTGKRRAIVHAQSTPLTERPGISSRQAMEAEAERLASALLSESLDFKVARLKARGKITHLFSHIKLHMHVYEMTLPTSISQSSLHAAASRCTPNGTAQRHEHSRESAPSVYSAGPLPKRAWVSIDELSHCSLSTGNVRCWELSSFAQSAGAPAKRIKR</sequence>
<dbReference type="FunCoup" id="A0A316VU55">
    <property type="interactions" value="211"/>
</dbReference>
<dbReference type="GO" id="GO:0032357">
    <property type="term" value="F:oxidized purine DNA binding"/>
    <property type="evidence" value="ECO:0007669"/>
    <property type="project" value="TreeGrafter"/>
</dbReference>
<dbReference type="GO" id="GO:0046872">
    <property type="term" value="F:metal ion binding"/>
    <property type="evidence" value="ECO:0007669"/>
    <property type="project" value="UniProtKB-KW"/>
</dbReference>
<dbReference type="CDD" id="cd03431">
    <property type="entry name" value="NUDIX_DNA_Glycosylase_C-MutY"/>
    <property type="match status" value="1"/>
</dbReference>
<feature type="region of interest" description="Disordered" evidence="14">
    <location>
        <begin position="1"/>
        <end position="96"/>
    </location>
</feature>
<dbReference type="GO" id="GO:0034039">
    <property type="term" value="F:8-oxo-7,8-dihydroguanine DNA N-glycosylase activity"/>
    <property type="evidence" value="ECO:0007669"/>
    <property type="project" value="TreeGrafter"/>
</dbReference>
<evidence type="ECO:0000313" key="17">
    <source>
        <dbReference type="Proteomes" id="UP000245783"/>
    </source>
</evidence>
<evidence type="ECO:0000256" key="8">
    <source>
        <dbReference type="ARBA" id="ARBA00022763"/>
    </source>
</evidence>
<dbReference type="GO" id="GO:0035485">
    <property type="term" value="F:adenine/guanine mispair binding"/>
    <property type="evidence" value="ECO:0007669"/>
    <property type="project" value="TreeGrafter"/>
</dbReference>
<evidence type="ECO:0000313" key="16">
    <source>
        <dbReference type="EMBL" id="PWN39953.1"/>
    </source>
</evidence>
<dbReference type="AlphaFoldDB" id="A0A316VU55"/>
<evidence type="ECO:0000256" key="2">
    <source>
        <dbReference type="ARBA" id="ARBA00001966"/>
    </source>
</evidence>
<dbReference type="InterPro" id="IPR023170">
    <property type="entry name" value="HhH_base_excis_C"/>
</dbReference>
<dbReference type="CDD" id="cd00056">
    <property type="entry name" value="ENDO3c"/>
    <property type="match status" value="1"/>
</dbReference>
<dbReference type="GeneID" id="37036565"/>
<dbReference type="FunFam" id="1.10.340.30:FF:000002">
    <property type="entry name" value="Adenine DNA glycosylase"/>
    <property type="match status" value="1"/>
</dbReference>
<dbReference type="InterPro" id="IPR011257">
    <property type="entry name" value="DNA_glycosylase"/>
</dbReference>
<evidence type="ECO:0000256" key="7">
    <source>
        <dbReference type="ARBA" id="ARBA00022723"/>
    </source>
</evidence>
<feature type="region of interest" description="Disordered" evidence="14">
    <location>
        <begin position="479"/>
        <end position="498"/>
    </location>
</feature>
<proteinExistence type="inferred from homology"/>
<evidence type="ECO:0000256" key="3">
    <source>
        <dbReference type="ARBA" id="ARBA00008343"/>
    </source>
</evidence>
<comment type="similarity">
    <text evidence="3">Belongs to the Nth/MutY family.</text>
</comment>
<evidence type="ECO:0000256" key="4">
    <source>
        <dbReference type="ARBA" id="ARBA00012045"/>
    </source>
</evidence>
<dbReference type="PANTHER" id="PTHR42944">
    <property type="entry name" value="ADENINE DNA GLYCOSYLASE"/>
    <property type="match status" value="1"/>
</dbReference>
<dbReference type="EMBL" id="KZ819436">
    <property type="protein sequence ID" value="PWN39953.1"/>
    <property type="molecule type" value="Genomic_DNA"/>
</dbReference>
<evidence type="ECO:0000256" key="6">
    <source>
        <dbReference type="ARBA" id="ARBA00022485"/>
    </source>
</evidence>
<gene>
    <name evidence="16" type="ORF">IE81DRAFT_326001</name>
</gene>
<comment type="catalytic activity">
    <reaction evidence="1">
        <text>Hydrolyzes free adenine bases from 7,8-dihydro-8-oxoguanine:adenine mismatched double-stranded DNA, leaving an apurinic site.</text>
        <dbReference type="EC" id="3.2.2.31"/>
    </reaction>
</comment>
<dbReference type="InParanoid" id="A0A316VU55"/>
<dbReference type="GO" id="GO:0000701">
    <property type="term" value="F:purine-specific mismatch base pair DNA N-glycosylase activity"/>
    <property type="evidence" value="ECO:0007669"/>
    <property type="project" value="UniProtKB-EC"/>
</dbReference>
<dbReference type="GO" id="GO:0006285">
    <property type="term" value="P:base-excision repair, AP site formation"/>
    <property type="evidence" value="ECO:0007669"/>
    <property type="project" value="UniProtKB-ARBA"/>
</dbReference>
<feature type="domain" description="HhH-GPD" evidence="15">
    <location>
        <begin position="201"/>
        <end position="368"/>
    </location>
</feature>
<keyword evidence="6" id="KW-0004">4Fe-4S</keyword>
<dbReference type="SUPFAM" id="SSF48150">
    <property type="entry name" value="DNA-glycosylase"/>
    <property type="match status" value="1"/>
</dbReference>
<dbReference type="EC" id="3.2.2.31" evidence="4"/>
<dbReference type="SMART" id="SM00525">
    <property type="entry name" value="FES"/>
    <property type="match status" value="1"/>
</dbReference>
<dbReference type="SMART" id="SM00478">
    <property type="entry name" value="ENDO3c"/>
    <property type="match status" value="1"/>
</dbReference>
<dbReference type="Pfam" id="PF00633">
    <property type="entry name" value="HHH"/>
    <property type="match status" value="1"/>
</dbReference>
<keyword evidence="11" id="KW-0411">Iron-sulfur</keyword>
<organism evidence="16 17">
    <name type="scientific">Ceraceosorus guamensis</name>
    <dbReference type="NCBI Taxonomy" id="1522189"/>
    <lineage>
        <taxon>Eukaryota</taxon>
        <taxon>Fungi</taxon>
        <taxon>Dikarya</taxon>
        <taxon>Basidiomycota</taxon>
        <taxon>Ustilaginomycotina</taxon>
        <taxon>Exobasidiomycetes</taxon>
        <taxon>Ceraceosorales</taxon>
        <taxon>Ceraceosoraceae</taxon>
        <taxon>Ceraceosorus</taxon>
    </lineage>
</organism>
<feature type="region of interest" description="Disordered" evidence="14">
    <location>
        <begin position="671"/>
        <end position="696"/>
    </location>
</feature>
<dbReference type="InterPro" id="IPR003265">
    <property type="entry name" value="HhH-GPD_domain"/>
</dbReference>
<accession>A0A316VU55</accession>
<keyword evidence="12" id="KW-0234">DNA repair</keyword>
<evidence type="ECO:0000256" key="10">
    <source>
        <dbReference type="ARBA" id="ARBA00023004"/>
    </source>
</evidence>
<keyword evidence="8" id="KW-0227">DNA damage</keyword>
<dbReference type="Gene3D" id="1.10.340.30">
    <property type="entry name" value="Hypothetical protein, domain 2"/>
    <property type="match status" value="1"/>
</dbReference>
<evidence type="ECO:0000256" key="11">
    <source>
        <dbReference type="ARBA" id="ARBA00023014"/>
    </source>
</evidence>
<dbReference type="RefSeq" id="XP_025367113.1">
    <property type="nucleotide sequence ID" value="XM_025514695.1"/>
</dbReference>
<keyword evidence="9" id="KW-0378">Hydrolase</keyword>
<evidence type="ECO:0000256" key="14">
    <source>
        <dbReference type="SAM" id="MobiDB-lite"/>
    </source>
</evidence>
<evidence type="ECO:0000256" key="12">
    <source>
        <dbReference type="ARBA" id="ARBA00023204"/>
    </source>
</evidence>
<dbReference type="GO" id="GO:0005634">
    <property type="term" value="C:nucleus"/>
    <property type="evidence" value="ECO:0007669"/>
    <property type="project" value="TreeGrafter"/>
</dbReference>
<dbReference type="InterPro" id="IPR044298">
    <property type="entry name" value="MIG/MutY"/>
</dbReference>
<dbReference type="Gene3D" id="1.10.1670.10">
    <property type="entry name" value="Helix-hairpin-Helix base-excision DNA repair enzymes (C-terminal)"/>
    <property type="match status" value="1"/>
</dbReference>
<feature type="compositionally biased region" description="Low complexity" evidence="14">
    <location>
        <begin position="35"/>
        <end position="53"/>
    </location>
</feature>
<evidence type="ECO:0000256" key="9">
    <source>
        <dbReference type="ARBA" id="ARBA00022801"/>
    </source>
</evidence>
<dbReference type="SUPFAM" id="SSF55811">
    <property type="entry name" value="Nudix"/>
    <property type="match status" value="1"/>
</dbReference>
<comment type="cofactor">
    <cofactor evidence="2">
        <name>[4Fe-4S] cluster</name>
        <dbReference type="ChEBI" id="CHEBI:49883"/>
    </cofactor>
</comment>
<dbReference type="Pfam" id="PF00730">
    <property type="entry name" value="HhH-GPD"/>
    <property type="match status" value="1"/>
</dbReference>
<dbReference type="InterPro" id="IPR003651">
    <property type="entry name" value="Endonuclease3_FeS-loop_motif"/>
</dbReference>
<dbReference type="InterPro" id="IPR000445">
    <property type="entry name" value="HhH_motif"/>
</dbReference>
<keyword evidence="10" id="KW-0408">Iron</keyword>
<evidence type="ECO:0000256" key="5">
    <source>
        <dbReference type="ARBA" id="ARBA00022023"/>
    </source>
</evidence>
<evidence type="ECO:0000256" key="13">
    <source>
        <dbReference type="ARBA" id="ARBA00023295"/>
    </source>
</evidence>
<protein>
    <recommendedName>
        <fullName evidence="5">Adenine DNA glycosylase</fullName>
        <ecNumber evidence="4">3.2.2.31</ecNumber>
    </recommendedName>
</protein>
<dbReference type="PANTHER" id="PTHR42944:SF1">
    <property type="entry name" value="ADENINE DNA GLYCOSYLASE"/>
    <property type="match status" value="1"/>
</dbReference>
<dbReference type="STRING" id="1522189.A0A316VU55"/>
<dbReference type="InterPro" id="IPR029119">
    <property type="entry name" value="MutY_C"/>
</dbReference>
<dbReference type="GO" id="GO:0051539">
    <property type="term" value="F:4 iron, 4 sulfur cluster binding"/>
    <property type="evidence" value="ECO:0007669"/>
    <property type="project" value="UniProtKB-KW"/>
</dbReference>
<dbReference type="InterPro" id="IPR015797">
    <property type="entry name" value="NUDIX_hydrolase-like_dom_sf"/>
</dbReference>
<evidence type="ECO:0000256" key="1">
    <source>
        <dbReference type="ARBA" id="ARBA00000843"/>
    </source>
</evidence>
<dbReference type="OrthoDB" id="10248838at2759"/>
<dbReference type="Gene3D" id="3.90.79.10">
    <property type="entry name" value="Nucleoside Triphosphate Pyrophosphohydrolase"/>
    <property type="match status" value="1"/>
</dbReference>
<dbReference type="GO" id="GO:0006298">
    <property type="term" value="P:mismatch repair"/>
    <property type="evidence" value="ECO:0007669"/>
    <property type="project" value="TreeGrafter"/>
</dbReference>
<reference evidence="16 17" key="1">
    <citation type="journal article" date="2018" name="Mol. Biol. Evol.">
        <title>Broad Genomic Sampling Reveals a Smut Pathogenic Ancestry of the Fungal Clade Ustilaginomycotina.</title>
        <authorList>
            <person name="Kijpornyongpan T."/>
            <person name="Mondo S.J."/>
            <person name="Barry K."/>
            <person name="Sandor L."/>
            <person name="Lee J."/>
            <person name="Lipzen A."/>
            <person name="Pangilinan J."/>
            <person name="LaButti K."/>
            <person name="Hainaut M."/>
            <person name="Henrissat B."/>
            <person name="Grigoriev I.V."/>
            <person name="Spatafora J.W."/>
            <person name="Aime M.C."/>
        </authorList>
    </citation>
    <scope>NUCLEOTIDE SEQUENCE [LARGE SCALE GENOMIC DNA]</scope>
    <source>
        <strain evidence="16 17">MCA 4658</strain>
    </source>
</reference>
<keyword evidence="17" id="KW-1185">Reference proteome</keyword>